<protein>
    <submittedName>
        <fullName evidence="1">Uncharacterized protein</fullName>
    </submittedName>
</protein>
<sequence>MGLPDVQPLQAALLAEIEKKMMADLERFSPEGIVRAWLSPLGGEQFSDAIGSWLRQAAPNMAKSSKT</sequence>
<dbReference type="InterPro" id="IPR045502">
    <property type="entry name" value="DUF6489"/>
</dbReference>
<reference evidence="2" key="1">
    <citation type="journal article" date="2019" name="Int. J. Syst. Evol. Microbiol.">
        <title>The Global Catalogue of Microorganisms (GCM) 10K type strain sequencing project: providing services to taxonomists for standard genome sequencing and annotation.</title>
        <authorList>
            <consortium name="The Broad Institute Genomics Platform"/>
            <consortium name="The Broad Institute Genome Sequencing Center for Infectious Disease"/>
            <person name="Wu L."/>
            <person name="Ma J."/>
        </authorList>
    </citation>
    <scope>NUCLEOTIDE SEQUENCE [LARGE SCALE GENOMIC DNA]</scope>
    <source>
        <strain evidence="2">NBRC 101365</strain>
    </source>
</reference>
<evidence type="ECO:0000313" key="2">
    <source>
        <dbReference type="Proteomes" id="UP001156882"/>
    </source>
</evidence>
<accession>A0ABQ6CF01</accession>
<dbReference type="Pfam" id="PF20099">
    <property type="entry name" value="DUF6489"/>
    <property type="match status" value="1"/>
</dbReference>
<organism evidence="1 2">
    <name type="scientific">Labrys miyagiensis</name>
    <dbReference type="NCBI Taxonomy" id="346912"/>
    <lineage>
        <taxon>Bacteria</taxon>
        <taxon>Pseudomonadati</taxon>
        <taxon>Pseudomonadota</taxon>
        <taxon>Alphaproteobacteria</taxon>
        <taxon>Hyphomicrobiales</taxon>
        <taxon>Xanthobacteraceae</taxon>
        <taxon>Labrys</taxon>
    </lineage>
</organism>
<keyword evidence="2" id="KW-1185">Reference proteome</keyword>
<gene>
    <name evidence="1" type="ORF">GCM10007874_04250</name>
</gene>
<comment type="caution">
    <text evidence="1">The sequence shown here is derived from an EMBL/GenBank/DDBJ whole genome shotgun (WGS) entry which is preliminary data.</text>
</comment>
<name>A0ABQ6CF01_9HYPH</name>
<evidence type="ECO:0000313" key="1">
    <source>
        <dbReference type="EMBL" id="GLS17410.1"/>
    </source>
</evidence>
<proteinExistence type="predicted"/>
<dbReference type="Proteomes" id="UP001156882">
    <property type="component" value="Unassembled WGS sequence"/>
</dbReference>
<dbReference type="EMBL" id="BSPC01000005">
    <property type="protein sequence ID" value="GLS17410.1"/>
    <property type="molecule type" value="Genomic_DNA"/>
</dbReference>